<dbReference type="SMART" id="SM01274">
    <property type="entry name" value="malic"/>
    <property type="match status" value="1"/>
</dbReference>
<dbReference type="Gene3D" id="3.40.50.10380">
    <property type="entry name" value="Malic enzyme, N-terminal domain"/>
    <property type="match status" value="1"/>
</dbReference>
<evidence type="ECO:0000256" key="6">
    <source>
        <dbReference type="PIRSR" id="PIRSR000106-2"/>
    </source>
</evidence>
<dbReference type="EMBL" id="JAEPRA010000001">
    <property type="protein sequence ID" value="KAG2189032.1"/>
    <property type="molecule type" value="Genomic_DNA"/>
</dbReference>
<dbReference type="InterPro" id="IPR012301">
    <property type="entry name" value="Malic_N_dom"/>
</dbReference>
<evidence type="ECO:0000256" key="3">
    <source>
        <dbReference type="ARBA" id="ARBA00022723"/>
    </source>
</evidence>
<dbReference type="OrthoDB" id="5365701at2759"/>
<feature type="domain" description="Malic enzyme N-terminal" evidence="10">
    <location>
        <begin position="102"/>
        <end position="295"/>
    </location>
</feature>
<dbReference type="PROSITE" id="PS00331">
    <property type="entry name" value="MALIC_ENZYMES"/>
    <property type="match status" value="1"/>
</dbReference>
<dbReference type="AlphaFoldDB" id="A0A8H7QAG8"/>
<keyword evidence="4 8" id="KW-0560">Oxidoreductase</keyword>
<evidence type="ECO:0000259" key="9">
    <source>
        <dbReference type="SMART" id="SM00919"/>
    </source>
</evidence>
<organism evidence="11 12">
    <name type="scientific">Umbelopsis vinacea</name>
    <dbReference type="NCBI Taxonomy" id="44442"/>
    <lineage>
        <taxon>Eukaryota</taxon>
        <taxon>Fungi</taxon>
        <taxon>Fungi incertae sedis</taxon>
        <taxon>Mucoromycota</taxon>
        <taxon>Mucoromycotina</taxon>
        <taxon>Umbelopsidomycetes</taxon>
        <taxon>Umbelopsidales</taxon>
        <taxon>Umbelopsidaceae</taxon>
        <taxon>Umbelopsis</taxon>
    </lineage>
</organism>
<feature type="binding site" evidence="6">
    <location>
        <position position="496"/>
    </location>
    <ligand>
        <name>(S)-malate</name>
        <dbReference type="ChEBI" id="CHEBI:15589"/>
    </ligand>
</feature>
<evidence type="ECO:0000256" key="7">
    <source>
        <dbReference type="PIRSR" id="PIRSR000106-3"/>
    </source>
</evidence>
<dbReference type="GO" id="GO:0051287">
    <property type="term" value="F:NAD binding"/>
    <property type="evidence" value="ECO:0007669"/>
    <property type="project" value="InterPro"/>
</dbReference>
<dbReference type="PIRSF" id="PIRSF000106">
    <property type="entry name" value="ME"/>
    <property type="match status" value="1"/>
</dbReference>
<dbReference type="GO" id="GO:0004471">
    <property type="term" value="F:malate dehydrogenase (decarboxylating) (NAD+) activity"/>
    <property type="evidence" value="ECO:0007669"/>
    <property type="project" value="TreeGrafter"/>
</dbReference>
<dbReference type="InterPro" id="IPR046346">
    <property type="entry name" value="Aminoacid_DH-like_N_sf"/>
</dbReference>
<reference evidence="11" key="1">
    <citation type="submission" date="2020-12" db="EMBL/GenBank/DDBJ databases">
        <title>Metabolic potential, ecology and presence of endohyphal bacteria is reflected in genomic diversity of Mucoromycotina.</title>
        <authorList>
            <person name="Muszewska A."/>
            <person name="Okrasinska A."/>
            <person name="Steczkiewicz K."/>
            <person name="Drgas O."/>
            <person name="Orlowska M."/>
            <person name="Perlinska-Lenart U."/>
            <person name="Aleksandrzak-Piekarczyk T."/>
            <person name="Szatraj K."/>
            <person name="Zielenkiewicz U."/>
            <person name="Pilsyk S."/>
            <person name="Malc E."/>
            <person name="Mieczkowski P."/>
            <person name="Kruszewska J.S."/>
            <person name="Biernat P."/>
            <person name="Pawlowska J."/>
        </authorList>
    </citation>
    <scope>NUCLEOTIDE SEQUENCE</scope>
    <source>
        <strain evidence="11">WA0000051536</strain>
    </source>
</reference>
<evidence type="ECO:0000256" key="2">
    <source>
        <dbReference type="ARBA" id="ARBA00008785"/>
    </source>
</evidence>
<evidence type="ECO:0000313" key="12">
    <source>
        <dbReference type="Proteomes" id="UP000612746"/>
    </source>
</evidence>
<name>A0A8H7QAG8_9FUNG</name>
<dbReference type="InterPro" id="IPR012302">
    <property type="entry name" value="Malic_NAD-bd"/>
</dbReference>
<evidence type="ECO:0000259" key="10">
    <source>
        <dbReference type="SMART" id="SM01274"/>
    </source>
</evidence>
<evidence type="ECO:0000256" key="4">
    <source>
        <dbReference type="ARBA" id="ARBA00023002"/>
    </source>
</evidence>
<dbReference type="InterPro" id="IPR037062">
    <property type="entry name" value="Malic_N_dom_sf"/>
</dbReference>
<dbReference type="PANTHER" id="PTHR23406">
    <property type="entry name" value="MALIC ENZYME-RELATED"/>
    <property type="match status" value="1"/>
</dbReference>
<dbReference type="GO" id="GO:0005739">
    <property type="term" value="C:mitochondrion"/>
    <property type="evidence" value="ECO:0007669"/>
    <property type="project" value="TreeGrafter"/>
</dbReference>
<dbReference type="GO" id="GO:0006108">
    <property type="term" value="P:malate metabolic process"/>
    <property type="evidence" value="ECO:0007669"/>
    <property type="project" value="TreeGrafter"/>
</dbReference>
<keyword evidence="3 7" id="KW-0479">Metal-binding</keyword>
<feature type="binding site" evidence="6">
    <location>
        <position position="191"/>
    </location>
    <ligand>
        <name>(S)-malate</name>
        <dbReference type="ChEBI" id="CHEBI:15589"/>
    </ligand>
</feature>
<dbReference type="Gene3D" id="3.40.50.720">
    <property type="entry name" value="NAD(P)-binding Rossmann-like Domain"/>
    <property type="match status" value="1"/>
</dbReference>
<sequence length="608" mass="66761">MFSSLRLLRCKPLVRARWSHTASASVRKASTPPPQLAKRHEGYSPYLNLGTSTPVAARSILGLDGLMPTKVESLDVQKKRALVQLRAKSTDMEKYMFLAHLRNTNVSLFYKIVCDELSEMAPIIYTPTVGKACLEYSHIYPFLAPPGVPDGLYITKDSLPNLPQILRDYSAALSDQAAFQPEITVISDGSRILGLGDLGMNGMGIPIGKLQLYVAGAGIDPRKTLPILLDLGTNNDSLLNDEFYLGVKQTRPNDDEFYSAVDQTINALYETFPNILVQFEDWSTSHAFTLLQKYQHERFCFNDDIQGTGAVVLAGLINAFRQVAKDTPIENHRILFSGAGSAAFGVAKHICDYLIIEHGIPEEKAKAMFWTVDSKGLVYDGRGDKLPEHKRYFSRKDSVGSGTKSLSEIVKAIKPTTLIGLSSQPDSFDANVLQEMSKINHRPIIFPLSNPRTQAECSFEAAMTHTNNQVLFASGTAFPPYKIPETGEIKKPGQGNNVYVFPGIGLGSIVSKSKHVTTSMVLAAAKGLANSLTPEETARGDLYPSLNRIRDVSATVAAHVCKVAEKSNQLQNQSLAGLSIDQLTKTMREKMWDPETAFNTIEDIENSA</sequence>
<evidence type="ECO:0000256" key="1">
    <source>
        <dbReference type="ARBA" id="ARBA00001936"/>
    </source>
</evidence>
<comment type="cofactor">
    <cofactor evidence="7">
        <name>Mg(2+)</name>
        <dbReference type="ChEBI" id="CHEBI:18420"/>
    </cofactor>
    <cofactor evidence="7">
        <name>Mn(2+)</name>
        <dbReference type="ChEBI" id="CHEBI:29035"/>
    </cofactor>
    <text evidence="7">Divalent metal cations. Prefers magnesium or manganese.</text>
</comment>
<accession>A0A8H7QAG8</accession>
<evidence type="ECO:0000256" key="5">
    <source>
        <dbReference type="PIRSR" id="PIRSR000106-1"/>
    </source>
</evidence>
<evidence type="ECO:0000313" key="11">
    <source>
        <dbReference type="EMBL" id="KAG2189032.1"/>
    </source>
</evidence>
<protein>
    <recommendedName>
        <fullName evidence="8">Malic enzyme</fullName>
    </recommendedName>
</protein>
<dbReference type="NCBIfam" id="NF010052">
    <property type="entry name" value="PRK13529.1"/>
    <property type="match status" value="1"/>
</dbReference>
<feature type="binding site" evidence="6">
    <location>
        <position position="450"/>
    </location>
    <ligand>
        <name>(S)-malate</name>
        <dbReference type="ChEBI" id="CHEBI:15589"/>
    </ligand>
</feature>
<dbReference type="PRINTS" id="PR00072">
    <property type="entry name" value="MALOXRDTASE"/>
</dbReference>
<evidence type="ECO:0000256" key="8">
    <source>
        <dbReference type="RuleBase" id="RU003426"/>
    </source>
</evidence>
<comment type="cofactor">
    <cofactor evidence="1">
        <name>Mn(2+)</name>
        <dbReference type="ChEBI" id="CHEBI:29035"/>
    </cofactor>
</comment>
<feature type="domain" description="Malic enzyme NAD-binding" evidence="9">
    <location>
        <begin position="305"/>
        <end position="565"/>
    </location>
</feature>
<comment type="similarity">
    <text evidence="2 8">Belongs to the malic enzymes family.</text>
</comment>
<dbReference type="GO" id="GO:0046872">
    <property type="term" value="F:metal ion binding"/>
    <property type="evidence" value="ECO:0007669"/>
    <property type="project" value="UniProtKB-KW"/>
</dbReference>
<dbReference type="FunFam" id="3.40.50.720:FF:000182">
    <property type="entry name" value="NAD-dependent malic enzyme"/>
    <property type="match status" value="1"/>
</dbReference>
<gene>
    <name evidence="11" type="ORF">INT44_004174</name>
</gene>
<feature type="binding site" evidence="7">
    <location>
        <position position="280"/>
    </location>
    <ligand>
        <name>a divalent metal cation</name>
        <dbReference type="ChEBI" id="CHEBI:60240"/>
    </ligand>
</feature>
<feature type="binding site" evidence="7">
    <location>
        <position position="304"/>
    </location>
    <ligand>
        <name>a divalent metal cation</name>
        <dbReference type="ChEBI" id="CHEBI:60240"/>
    </ligand>
</feature>
<dbReference type="InterPro" id="IPR036291">
    <property type="entry name" value="NAD(P)-bd_dom_sf"/>
</dbReference>
<feature type="active site" description="Proton donor" evidence="5">
    <location>
        <position position="125"/>
    </location>
</feature>
<feature type="binding site" evidence="7">
    <location>
        <position position="281"/>
    </location>
    <ligand>
        <name>a divalent metal cation</name>
        <dbReference type="ChEBI" id="CHEBI:60240"/>
    </ligand>
</feature>
<dbReference type="InterPro" id="IPR001891">
    <property type="entry name" value="Malic_OxRdtase"/>
</dbReference>
<dbReference type="Proteomes" id="UP000612746">
    <property type="component" value="Unassembled WGS sequence"/>
</dbReference>
<dbReference type="SUPFAM" id="SSF51735">
    <property type="entry name" value="NAD(P)-binding Rossmann-fold domains"/>
    <property type="match status" value="1"/>
</dbReference>
<keyword evidence="12" id="KW-1185">Reference proteome</keyword>
<dbReference type="SMART" id="SM00919">
    <property type="entry name" value="Malic_M"/>
    <property type="match status" value="1"/>
</dbReference>
<feature type="active site" description="Proton acceptor" evidence="5">
    <location>
        <position position="209"/>
    </location>
</feature>
<dbReference type="InterPro" id="IPR015884">
    <property type="entry name" value="Malic_enzyme_CS"/>
</dbReference>
<dbReference type="Pfam" id="PF00390">
    <property type="entry name" value="malic"/>
    <property type="match status" value="1"/>
</dbReference>
<comment type="caution">
    <text evidence="11">The sequence shown here is derived from an EMBL/GenBank/DDBJ whole genome shotgun (WGS) entry which is preliminary data.</text>
</comment>
<dbReference type="SUPFAM" id="SSF53223">
    <property type="entry name" value="Aminoacid dehydrogenase-like, N-terminal domain"/>
    <property type="match status" value="1"/>
</dbReference>
<proteinExistence type="inferred from homology"/>
<dbReference type="Pfam" id="PF03949">
    <property type="entry name" value="Malic_M"/>
    <property type="match status" value="1"/>
</dbReference>
<dbReference type="PANTHER" id="PTHR23406:SF32">
    <property type="entry name" value="NADP-DEPENDENT MALIC ENZYME"/>
    <property type="match status" value="1"/>
</dbReference>